<dbReference type="EMBL" id="JBDODL010000478">
    <property type="protein sequence ID" value="MES1920014.1"/>
    <property type="molecule type" value="Genomic_DNA"/>
</dbReference>
<comment type="caution">
    <text evidence="1">The sequence shown here is derived from an EMBL/GenBank/DDBJ whole genome shotgun (WGS) entry which is preliminary data.</text>
</comment>
<organism evidence="1 2">
    <name type="scientific">Bonamia ostreae</name>
    <dbReference type="NCBI Taxonomy" id="126728"/>
    <lineage>
        <taxon>Eukaryota</taxon>
        <taxon>Sar</taxon>
        <taxon>Rhizaria</taxon>
        <taxon>Endomyxa</taxon>
        <taxon>Ascetosporea</taxon>
        <taxon>Haplosporida</taxon>
        <taxon>Bonamia</taxon>
    </lineage>
</organism>
<dbReference type="Proteomes" id="UP001439008">
    <property type="component" value="Unassembled WGS sequence"/>
</dbReference>
<name>A0ABV2AK19_9EUKA</name>
<sequence length="61" mass="7326">MSNRRVEKILKRLPSTFSQFEDLLRPPAKFTELYKSEIFGVYKSAIRDFQCKEECKKMFSE</sequence>
<accession>A0ABV2AK19</accession>
<gene>
    <name evidence="1" type="ORF">MHBO_001744</name>
</gene>
<reference evidence="1 2" key="1">
    <citation type="journal article" date="2024" name="BMC Biol.">
        <title>Comparative genomics of Ascetosporea gives new insight into the evolutionary basis for animal parasitism in Rhizaria.</title>
        <authorList>
            <person name="Hiltunen Thoren M."/>
            <person name="Onut-Brannstrom I."/>
            <person name="Alfjorden A."/>
            <person name="Peckova H."/>
            <person name="Swords F."/>
            <person name="Hooper C."/>
            <person name="Holzer A.S."/>
            <person name="Bass D."/>
            <person name="Burki F."/>
        </authorList>
    </citation>
    <scope>NUCLEOTIDE SEQUENCE [LARGE SCALE GENOMIC DNA]</scope>
    <source>
        <strain evidence="1">20-A016</strain>
    </source>
</reference>
<evidence type="ECO:0000313" key="2">
    <source>
        <dbReference type="Proteomes" id="UP001439008"/>
    </source>
</evidence>
<protein>
    <submittedName>
        <fullName evidence="1">Uncharacterized protein</fullName>
    </submittedName>
</protein>
<keyword evidence="2" id="KW-1185">Reference proteome</keyword>
<evidence type="ECO:0000313" key="1">
    <source>
        <dbReference type="EMBL" id="MES1920014.1"/>
    </source>
</evidence>
<proteinExistence type="predicted"/>